<evidence type="ECO:0000313" key="1">
    <source>
        <dbReference type="EMBL" id="KTD73770.1"/>
    </source>
</evidence>
<dbReference type="Pfam" id="PF05930">
    <property type="entry name" value="Phage_AlpA"/>
    <property type="match status" value="1"/>
</dbReference>
<keyword evidence="2" id="KW-1185">Reference proteome</keyword>
<gene>
    <name evidence="1" type="ORF">Ltuc_1617</name>
</gene>
<evidence type="ECO:0000313" key="2">
    <source>
        <dbReference type="Proteomes" id="UP000054693"/>
    </source>
</evidence>
<dbReference type="InterPro" id="IPR010260">
    <property type="entry name" value="AlpA"/>
</dbReference>
<comment type="caution">
    <text evidence="1">The sequence shown here is derived from an EMBL/GenBank/DDBJ whole genome shotgun (WGS) entry which is preliminary data.</text>
</comment>
<dbReference type="EMBL" id="LNZA01000001">
    <property type="protein sequence ID" value="KTD73770.1"/>
    <property type="molecule type" value="Genomic_DNA"/>
</dbReference>
<dbReference type="OrthoDB" id="5298532at2"/>
<dbReference type="PATRIC" id="fig|40335.7.peg.1716"/>
<dbReference type="Gene3D" id="1.10.238.160">
    <property type="match status" value="1"/>
</dbReference>
<organism evidence="1 2">
    <name type="scientific">Legionella tucsonensis</name>
    <dbReference type="NCBI Taxonomy" id="40335"/>
    <lineage>
        <taxon>Bacteria</taxon>
        <taxon>Pseudomonadati</taxon>
        <taxon>Pseudomonadota</taxon>
        <taxon>Gammaproteobacteria</taxon>
        <taxon>Legionellales</taxon>
        <taxon>Legionellaceae</taxon>
        <taxon>Legionella</taxon>
    </lineage>
</organism>
<dbReference type="Proteomes" id="UP000054693">
    <property type="component" value="Unassembled WGS sequence"/>
</dbReference>
<sequence length="66" mass="8145">MRGHQFKQQILFIKDVEQIIGRNRLTLRRWWVTGKFPKPVKLNNSVLSWHYDVIEQWIHQNLYLNN</sequence>
<reference evidence="1 2" key="1">
    <citation type="submission" date="2015-11" db="EMBL/GenBank/DDBJ databases">
        <title>Genomic analysis of 38 Legionella species identifies large and diverse effector repertoires.</title>
        <authorList>
            <person name="Burstein D."/>
            <person name="Amaro F."/>
            <person name="Zusman T."/>
            <person name="Lifshitz Z."/>
            <person name="Cohen O."/>
            <person name="Gilbert J.A."/>
            <person name="Pupko T."/>
            <person name="Shuman H.A."/>
            <person name="Segal G."/>
        </authorList>
    </citation>
    <scope>NUCLEOTIDE SEQUENCE [LARGE SCALE GENOMIC DNA]</scope>
    <source>
        <strain evidence="1 2">ATCC 49180</strain>
    </source>
</reference>
<name>A0A0W0ZXH6_9GAMM</name>
<accession>A0A0W0ZXH6</accession>
<dbReference type="RefSeq" id="WP_058520771.1">
    <property type="nucleotide sequence ID" value="NZ_CAAAIP010000008.1"/>
</dbReference>
<protein>
    <submittedName>
        <fullName evidence="1">Prophage regulatory protein-like protein</fullName>
    </submittedName>
</protein>
<proteinExistence type="predicted"/>
<dbReference type="AlphaFoldDB" id="A0A0W0ZXH6"/>